<keyword evidence="2" id="KW-0813">Transport</keyword>
<keyword evidence="5" id="KW-1185">Reference proteome</keyword>
<evidence type="ECO:0000256" key="3">
    <source>
        <dbReference type="ARBA" id="ARBA00023065"/>
    </source>
</evidence>
<dbReference type="InterPro" id="IPR002699">
    <property type="entry name" value="V_ATPase_D"/>
</dbReference>
<dbReference type="Gene3D" id="1.10.287.3240">
    <property type="match status" value="1"/>
</dbReference>
<evidence type="ECO:0000256" key="1">
    <source>
        <dbReference type="ARBA" id="ARBA00005850"/>
    </source>
</evidence>
<dbReference type="EMBL" id="BSFP01000073">
    <property type="protein sequence ID" value="GLL06496.1"/>
    <property type="molecule type" value="Genomic_DNA"/>
</dbReference>
<sequence>MTGIRGAPPGRAGVLWLRRRLALARRGSDVLCRKVAMLAAERERLRQRARATGCDLAEADAAARIWLRRAAVLDGADAFAAAAADATALVVHPRWTVLLGVRCAEPPDQPEPGEVGCPPPAGGAALHGAAAAYRSAAAAAVRHAAAVHALTSVEAALTVTRQRVRALDRRWIPRLEAALGATDAQLAELESADAVRRRRAARP</sequence>
<organism evidence="4 5">
    <name type="scientific">Dactylosporangium matsuzakiense</name>
    <dbReference type="NCBI Taxonomy" id="53360"/>
    <lineage>
        <taxon>Bacteria</taxon>
        <taxon>Bacillati</taxon>
        <taxon>Actinomycetota</taxon>
        <taxon>Actinomycetes</taxon>
        <taxon>Micromonosporales</taxon>
        <taxon>Micromonosporaceae</taxon>
        <taxon>Dactylosporangium</taxon>
    </lineage>
</organism>
<accession>A0A9W6KQW1</accession>
<reference evidence="4" key="2">
    <citation type="submission" date="2023-01" db="EMBL/GenBank/DDBJ databases">
        <authorList>
            <person name="Sun Q."/>
            <person name="Evtushenko L."/>
        </authorList>
    </citation>
    <scope>NUCLEOTIDE SEQUENCE</scope>
    <source>
        <strain evidence="4">VKM Ac-1321</strain>
    </source>
</reference>
<dbReference type="Proteomes" id="UP001143480">
    <property type="component" value="Unassembled WGS sequence"/>
</dbReference>
<protein>
    <submittedName>
        <fullName evidence="4">Uncharacterized protein</fullName>
    </submittedName>
</protein>
<dbReference type="GO" id="GO:0046961">
    <property type="term" value="F:proton-transporting ATPase activity, rotational mechanism"/>
    <property type="evidence" value="ECO:0007669"/>
    <property type="project" value="InterPro"/>
</dbReference>
<keyword evidence="3" id="KW-0406">Ion transport</keyword>
<comment type="similarity">
    <text evidence="1">Belongs to the V-ATPase D subunit family.</text>
</comment>
<gene>
    <name evidence="4" type="ORF">GCM10017581_082460</name>
</gene>
<evidence type="ECO:0000256" key="2">
    <source>
        <dbReference type="ARBA" id="ARBA00022448"/>
    </source>
</evidence>
<dbReference type="RefSeq" id="WP_261958984.1">
    <property type="nucleotide sequence ID" value="NZ_BAAAXA010000001.1"/>
</dbReference>
<name>A0A9W6KQW1_9ACTN</name>
<comment type="caution">
    <text evidence="4">The sequence shown here is derived from an EMBL/GenBank/DDBJ whole genome shotgun (WGS) entry which is preliminary data.</text>
</comment>
<evidence type="ECO:0000313" key="4">
    <source>
        <dbReference type="EMBL" id="GLL06496.1"/>
    </source>
</evidence>
<dbReference type="Pfam" id="PF01813">
    <property type="entry name" value="ATP-synt_D"/>
    <property type="match status" value="1"/>
</dbReference>
<dbReference type="AlphaFoldDB" id="A0A9W6KQW1"/>
<reference evidence="4" key="1">
    <citation type="journal article" date="2014" name="Int. J. Syst. Evol. Microbiol.">
        <title>Complete genome sequence of Corynebacterium casei LMG S-19264T (=DSM 44701T), isolated from a smear-ripened cheese.</title>
        <authorList>
            <consortium name="US DOE Joint Genome Institute (JGI-PGF)"/>
            <person name="Walter F."/>
            <person name="Albersmeier A."/>
            <person name="Kalinowski J."/>
            <person name="Ruckert C."/>
        </authorList>
    </citation>
    <scope>NUCLEOTIDE SEQUENCE</scope>
    <source>
        <strain evidence="4">VKM Ac-1321</strain>
    </source>
</reference>
<evidence type="ECO:0000313" key="5">
    <source>
        <dbReference type="Proteomes" id="UP001143480"/>
    </source>
</evidence>
<proteinExistence type="inferred from homology"/>